<dbReference type="Proteomes" id="UP001443914">
    <property type="component" value="Unassembled WGS sequence"/>
</dbReference>
<name>A0AAW1JR97_SAPOF</name>
<feature type="region of interest" description="Disordered" evidence="1">
    <location>
        <begin position="1"/>
        <end position="149"/>
    </location>
</feature>
<keyword evidence="3" id="KW-1185">Reference proteome</keyword>
<dbReference type="EMBL" id="JBDFQZ010000007">
    <property type="protein sequence ID" value="KAK9706822.1"/>
    <property type="molecule type" value="Genomic_DNA"/>
</dbReference>
<protein>
    <submittedName>
        <fullName evidence="2">Uncharacterized protein</fullName>
    </submittedName>
</protein>
<feature type="compositionally biased region" description="Basic residues" evidence="1">
    <location>
        <begin position="1"/>
        <end position="11"/>
    </location>
</feature>
<gene>
    <name evidence="2" type="ORF">RND81_07G154000</name>
</gene>
<feature type="compositionally biased region" description="Polar residues" evidence="1">
    <location>
        <begin position="62"/>
        <end position="86"/>
    </location>
</feature>
<evidence type="ECO:0000313" key="3">
    <source>
        <dbReference type="Proteomes" id="UP001443914"/>
    </source>
</evidence>
<organism evidence="2 3">
    <name type="scientific">Saponaria officinalis</name>
    <name type="common">Common soapwort</name>
    <name type="synonym">Lychnis saponaria</name>
    <dbReference type="NCBI Taxonomy" id="3572"/>
    <lineage>
        <taxon>Eukaryota</taxon>
        <taxon>Viridiplantae</taxon>
        <taxon>Streptophyta</taxon>
        <taxon>Embryophyta</taxon>
        <taxon>Tracheophyta</taxon>
        <taxon>Spermatophyta</taxon>
        <taxon>Magnoliopsida</taxon>
        <taxon>eudicotyledons</taxon>
        <taxon>Gunneridae</taxon>
        <taxon>Pentapetalae</taxon>
        <taxon>Caryophyllales</taxon>
        <taxon>Caryophyllaceae</taxon>
        <taxon>Caryophylleae</taxon>
        <taxon>Saponaria</taxon>
    </lineage>
</organism>
<dbReference type="AlphaFoldDB" id="A0AAW1JR97"/>
<evidence type="ECO:0000256" key="1">
    <source>
        <dbReference type="SAM" id="MobiDB-lite"/>
    </source>
</evidence>
<comment type="caution">
    <text evidence="2">The sequence shown here is derived from an EMBL/GenBank/DDBJ whole genome shotgun (WGS) entry which is preliminary data.</text>
</comment>
<evidence type="ECO:0000313" key="2">
    <source>
        <dbReference type="EMBL" id="KAK9706822.1"/>
    </source>
</evidence>
<reference evidence="2" key="1">
    <citation type="submission" date="2024-03" db="EMBL/GenBank/DDBJ databases">
        <title>WGS assembly of Saponaria officinalis var. Norfolk2.</title>
        <authorList>
            <person name="Jenkins J."/>
            <person name="Shu S."/>
            <person name="Grimwood J."/>
            <person name="Barry K."/>
            <person name="Goodstein D."/>
            <person name="Schmutz J."/>
            <person name="Leebens-Mack J."/>
            <person name="Osbourn A."/>
        </authorList>
    </citation>
    <scope>NUCLEOTIDE SEQUENCE [LARGE SCALE GENOMIC DNA]</scope>
    <source>
        <strain evidence="2">JIC</strain>
    </source>
</reference>
<accession>A0AAW1JR97</accession>
<proteinExistence type="predicted"/>
<sequence length="163" mass="17958">MPGRPSAKKRRAEPEENEERKFVKKRNTLTKCGNYGQMGHNRKGCKNQTVVPPKRTQKRSRTVSTQDEINLTQGHPQPAPTSSQPEDNPPPKSTPTSSQPENNPPPKSTPTSSQPQPNPPPKLAPTSLQPQPNPPPKSAPTSSQPQATPHLLLTAFPWLEYDL</sequence>
<feature type="compositionally biased region" description="Basic and acidic residues" evidence="1">
    <location>
        <begin position="12"/>
        <end position="21"/>
    </location>
</feature>